<sequence length="1674" mass="188009">MMLVLLLCIVMKIAEISVGRTSPMVRPLGPPLAPPPTCRCSRSCRSCRSSPKCRHHYRQSYTDNRCISRKRKDTPSILSPRELANPLIYLSSSVAGEGIAVMEEPQTPGSDCNSNPATDSIQQDLVGSEFVQDNVEYQWFIDYGYRDGGLHIHPSVLSSLSASYTPKDLGYYDDLARNLDANLAEIDMESFRTADIHTLLTALPVMCTEPVQHSEESGFALCRVVLFKKFLYNILSLVYVPLPPQFNYQREQYASISGSVMEKLDIGSSISPHTSSQGEDSACSTADTISICKSSLLFSPVKETPMLPPGGSYSVDSLDCEDMLLTCQTNNKNNYTIAFEGSMTMYSDGSQDFENHDKHKTYESPDVFYDKPKDMKTMLDLSMACSDSKIYTTWSNLKHSSMNKVITRHPSGNNNTIPDISQSAANLTLGGMNKRSQSLPDLSRVREFQHINIPLNFSVDSAESSNHMQRLHSSGSALSRSTNAESSDNGENVGTKKLQNLSLVRLFMKQKSMSVEGMSLTLDQSDSVSDNSGWPTSNSGSDSATNTNTQIQRQNGQDNICDRRVPENDFSINWIRRDVINSRDVENQRDSLNVLKCAIRNKDDKVEMASSASVEELSESTSKSGCMSDQRSFDINNPFEQKNGWAGLMEKKYPICRTTGIQANAEMEDNAVQTSLIFAALKEKHGFPLLQETTVNKKPVYVVYPNYTLPDLSFLKIKDTKIDNIALKPHTFDRNKMEWKRAVRSGRPFSCNDIDALRQRGFAHIKDWESLTFLLPYEYKKILHDVPEVSRYININEEVKRPLFCLSPPMRHKTRPISEIIPNTTSSTSSTATQPSSGYRGSSTILTDSSTNQQPLSNNAINPLYLYRYDSMSSEASLNNDKKMHRLNQTRQACPSLPKRSVSLPQGEGESDSGRVPPRPPLPRSILRKNKVLTSKRYSMFEMGDVGEQSEESVDVNKRMSLQEPYYMNNDLQLLCRERTIDSEKDVDETEAERYLKEKLNDITNNANVESETSQNSDDDIKQLEEYLKRSAISSQSSDGDIDNAEVKVRSYVRKFLALRMNKDPLVRNIDIGESQRKTVSFATHQRKKHLDAKLNNLNVVVNEQSHDQATEDKLIELEEKKSMHYLEIFNAMLFSEMVLSVNRAVDLLLKYWNADSNHSRPNYNERNECAQICLSNLCPALYAVMSDGLKPHLNSTFGPITNSVWQVVEASSQQGPLTKTLNELVQRINGEDVITEGMLKFHAFVFGLLNLRALDAWFAYLCTRESILRKHYSNNSLFVAALANANVREIVDSLLYILNPLAFCPFHLDLLYQYRQLQNSFGNVNNHTVNAMSFRNADLTVKDLEVEETESCRMISSPKKIRPRSCIAYNMDDKCSIVHKGDLQNAKKRFSAINPKAFYALDKLTSEDSEDYTDSLEHSPLNKKASKQSQSKLFNPDIKSSDDNGLSVETKFKKLQEKWELIGKEGNKGQPVVMTPSSPVRTFGVLGKSKIPRLLTSPVKQSNVAANIVGKSSKSPMSGISSLKKPANLPTTKTALKKPIDTKTRDVTRRTSRVDQDTLGVTRTHTARPSSLPYKSHGVMSNDKNLISPHRRAVSTSLPRPTVTTVSRTPVSKHPHKEVRTLTHRIPSDTGHLSFAEGEKLKVILEVDNKWLLCAKGDRRGLVPRACVRSVQT</sequence>
<feature type="region of interest" description="Disordered" evidence="3">
    <location>
        <begin position="464"/>
        <end position="494"/>
    </location>
</feature>
<evidence type="ECO:0000256" key="4">
    <source>
        <dbReference type="SAM" id="SignalP"/>
    </source>
</evidence>
<evidence type="ECO:0000256" key="3">
    <source>
        <dbReference type="SAM" id="MobiDB-lite"/>
    </source>
</evidence>
<feature type="signal peptide" evidence="4">
    <location>
        <begin position="1"/>
        <end position="19"/>
    </location>
</feature>
<dbReference type="Pfam" id="PF02759">
    <property type="entry name" value="RUN"/>
    <property type="match status" value="1"/>
</dbReference>
<organism evidence="7 8">
    <name type="scientific">Mycetomoellerius zeteki</name>
    <dbReference type="NCBI Taxonomy" id="64791"/>
    <lineage>
        <taxon>Eukaryota</taxon>
        <taxon>Metazoa</taxon>
        <taxon>Ecdysozoa</taxon>
        <taxon>Arthropoda</taxon>
        <taxon>Hexapoda</taxon>
        <taxon>Insecta</taxon>
        <taxon>Pterygota</taxon>
        <taxon>Neoptera</taxon>
        <taxon>Endopterygota</taxon>
        <taxon>Hymenoptera</taxon>
        <taxon>Apocrita</taxon>
        <taxon>Aculeata</taxon>
        <taxon>Formicoidea</taxon>
        <taxon>Formicidae</taxon>
        <taxon>Myrmicinae</taxon>
        <taxon>Mycetomoellerius</taxon>
    </lineage>
</organism>
<dbReference type="CDD" id="cd17685">
    <property type="entry name" value="RUN_RUSC"/>
    <property type="match status" value="1"/>
</dbReference>
<feature type="compositionally biased region" description="Polar residues" evidence="3">
    <location>
        <begin position="523"/>
        <end position="558"/>
    </location>
</feature>
<dbReference type="Gene3D" id="1.20.58.900">
    <property type="match status" value="1"/>
</dbReference>
<dbReference type="InterPro" id="IPR037213">
    <property type="entry name" value="Run_dom_sf"/>
</dbReference>
<dbReference type="STRING" id="64791.A0A151WWP0"/>
<feature type="compositionally biased region" description="Polar residues" evidence="3">
    <location>
        <begin position="623"/>
        <end position="633"/>
    </location>
</feature>
<evidence type="ECO:0000259" key="5">
    <source>
        <dbReference type="PROSITE" id="PS50002"/>
    </source>
</evidence>
<dbReference type="SMART" id="SM00593">
    <property type="entry name" value="RUN"/>
    <property type="match status" value="1"/>
</dbReference>
<feature type="region of interest" description="Disordered" evidence="3">
    <location>
        <begin position="523"/>
        <end position="563"/>
    </location>
</feature>
<feature type="region of interest" description="Disordered" evidence="3">
    <location>
        <begin position="815"/>
        <end position="857"/>
    </location>
</feature>
<dbReference type="Proteomes" id="UP000075809">
    <property type="component" value="Unassembled WGS sequence"/>
</dbReference>
<dbReference type="GO" id="GO:0031410">
    <property type="term" value="C:cytoplasmic vesicle"/>
    <property type="evidence" value="ECO:0007669"/>
    <property type="project" value="TreeGrafter"/>
</dbReference>
<feature type="region of interest" description="Disordered" evidence="3">
    <location>
        <begin position="1592"/>
        <end position="1613"/>
    </location>
</feature>
<evidence type="ECO:0000256" key="1">
    <source>
        <dbReference type="ARBA" id="ARBA00022443"/>
    </source>
</evidence>
<dbReference type="InterPro" id="IPR001452">
    <property type="entry name" value="SH3_domain"/>
</dbReference>
<dbReference type="PROSITE" id="PS50002">
    <property type="entry name" value="SH3"/>
    <property type="match status" value="1"/>
</dbReference>
<protein>
    <submittedName>
        <fullName evidence="7">Iporin</fullName>
    </submittedName>
</protein>
<keyword evidence="8" id="KW-1185">Reference proteome</keyword>
<dbReference type="PANTHER" id="PTHR15591">
    <property type="entry name" value="RUN AND SH3 DOMAIN CONTAINING"/>
    <property type="match status" value="1"/>
</dbReference>
<evidence type="ECO:0000256" key="2">
    <source>
        <dbReference type="PROSITE-ProRule" id="PRU00192"/>
    </source>
</evidence>
<dbReference type="SMART" id="SM00326">
    <property type="entry name" value="SH3"/>
    <property type="match status" value="1"/>
</dbReference>
<reference evidence="7 8" key="1">
    <citation type="submission" date="2015-09" db="EMBL/GenBank/DDBJ databases">
        <title>Trachymyrmex zeteki WGS genome.</title>
        <authorList>
            <person name="Nygaard S."/>
            <person name="Hu H."/>
            <person name="Boomsma J."/>
            <person name="Zhang G."/>
        </authorList>
    </citation>
    <scope>NUCLEOTIDE SEQUENCE [LARGE SCALE GENOMIC DNA]</scope>
    <source>
        <strain evidence="7">Tzet28-1</strain>
        <tissue evidence="7">Whole body</tissue>
    </source>
</reference>
<feature type="region of interest" description="Disordered" evidence="3">
    <location>
        <begin position="1412"/>
        <end position="1443"/>
    </location>
</feature>
<dbReference type="SUPFAM" id="SSF50044">
    <property type="entry name" value="SH3-domain"/>
    <property type="match status" value="1"/>
</dbReference>
<name>A0A151WWP0_9HYME</name>
<keyword evidence="1 2" id="KW-0728">SH3 domain</keyword>
<dbReference type="InterPro" id="IPR036028">
    <property type="entry name" value="SH3-like_dom_sf"/>
</dbReference>
<evidence type="ECO:0000313" key="7">
    <source>
        <dbReference type="EMBL" id="KYQ52359.1"/>
    </source>
</evidence>
<feature type="domain" description="RUN" evidence="6">
    <location>
        <begin position="1169"/>
        <end position="1314"/>
    </location>
</feature>
<feature type="region of interest" description="Disordered" evidence="3">
    <location>
        <begin position="611"/>
        <end position="633"/>
    </location>
</feature>
<dbReference type="SUPFAM" id="SSF140741">
    <property type="entry name" value="RUN domain-like"/>
    <property type="match status" value="1"/>
</dbReference>
<gene>
    <name evidence="7" type="ORF">ALC60_08522</name>
</gene>
<feature type="compositionally biased region" description="Low complexity" evidence="3">
    <location>
        <begin position="1600"/>
        <end position="1611"/>
    </location>
</feature>
<dbReference type="InterPro" id="IPR047343">
    <property type="entry name" value="RUSC1_2"/>
</dbReference>
<feature type="chain" id="PRO_5007591472" evidence="4">
    <location>
        <begin position="20"/>
        <end position="1674"/>
    </location>
</feature>
<feature type="region of interest" description="Disordered" evidence="3">
    <location>
        <begin position="890"/>
        <end position="925"/>
    </location>
</feature>
<dbReference type="Gene3D" id="2.30.30.40">
    <property type="entry name" value="SH3 Domains"/>
    <property type="match status" value="1"/>
</dbReference>
<evidence type="ECO:0000259" key="6">
    <source>
        <dbReference type="PROSITE" id="PS50826"/>
    </source>
</evidence>
<evidence type="ECO:0000313" key="8">
    <source>
        <dbReference type="Proteomes" id="UP000075809"/>
    </source>
</evidence>
<dbReference type="Pfam" id="PF07653">
    <property type="entry name" value="SH3_2"/>
    <property type="match status" value="1"/>
</dbReference>
<dbReference type="PANTHER" id="PTHR15591:SF13">
    <property type="entry name" value="RUN DOMAIN-CONTAINING PROTEIN"/>
    <property type="match status" value="1"/>
</dbReference>
<accession>A0A151WWP0</accession>
<feature type="compositionally biased region" description="Low complexity" evidence="3">
    <location>
        <begin position="817"/>
        <end position="837"/>
    </location>
</feature>
<feature type="compositionally biased region" description="Low complexity" evidence="3">
    <location>
        <begin position="611"/>
        <end position="622"/>
    </location>
</feature>
<proteinExistence type="predicted"/>
<dbReference type="EMBL" id="KQ982684">
    <property type="protein sequence ID" value="KYQ52359.1"/>
    <property type="molecule type" value="Genomic_DNA"/>
</dbReference>
<dbReference type="InterPro" id="IPR004012">
    <property type="entry name" value="Run_dom"/>
</dbReference>
<feature type="domain" description="SH3" evidence="5">
    <location>
        <begin position="1615"/>
        <end position="1674"/>
    </location>
</feature>
<keyword evidence="4" id="KW-0732">Signal</keyword>
<feature type="compositionally biased region" description="Polar residues" evidence="3">
    <location>
        <begin position="839"/>
        <end position="857"/>
    </location>
</feature>
<dbReference type="PROSITE" id="PS50826">
    <property type="entry name" value="RUN"/>
    <property type="match status" value="1"/>
</dbReference>